<proteinExistence type="predicted"/>
<organism evidence="4 5">
    <name type="scientific">Callosobruchus maculatus</name>
    <name type="common">Southern cowpea weevil</name>
    <name type="synonym">Pulse bruchid</name>
    <dbReference type="NCBI Taxonomy" id="64391"/>
    <lineage>
        <taxon>Eukaryota</taxon>
        <taxon>Metazoa</taxon>
        <taxon>Ecdysozoa</taxon>
        <taxon>Arthropoda</taxon>
        <taxon>Hexapoda</taxon>
        <taxon>Insecta</taxon>
        <taxon>Pterygota</taxon>
        <taxon>Neoptera</taxon>
        <taxon>Endopterygota</taxon>
        <taxon>Coleoptera</taxon>
        <taxon>Polyphaga</taxon>
        <taxon>Cucujiformia</taxon>
        <taxon>Chrysomeloidea</taxon>
        <taxon>Chrysomelidae</taxon>
        <taxon>Bruchinae</taxon>
        <taxon>Bruchini</taxon>
        <taxon>Callosobruchus</taxon>
    </lineage>
</organism>
<dbReference type="Proteomes" id="UP000410492">
    <property type="component" value="Unassembled WGS sequence"/>
</dbReference>
<dbReference type="GO" id="GO:0003677">
    <property type="term" value="F:DNA binding"/>
    <property type="evidence" value="ECO:0007669"/>
    <property type="project" value="InterPro"/>
</dbReference>
<keyword evidence="1" id="KW-0233">DNA recombination</keyword>
<dbReference type="GO" id="GO:0015074">
    <property type="term" value="P:DNA integration"/>
    <property type="evidence" value="ECO:0007669"/>
    <property type="project" value="InterPro"/>
</dbReference>
<dbReference type="SUPFAM" id="SSF56349">
    <property type="entry name" value="DNA breaking-rejoining enzymes"/>
    <property type="match status" value="1"/>
</dbReference>
<evidence type="ECO:0000256" key="1">
    <source>
        <dbReference type="ARBA" id="ARBA00023172"/>
    </source>
</evidence>
<dbReference type="InterPro" id="IPR011010">
    <property type="entry name" value="DNA_brk_join_enz"/>
</dbReference>
<evidence type="ECO:0000313" key="4">
    <source>
        <dbReference type="EMBL" id="VEN60834.1"/>
    </source>
</evidence>
<dbReference type="PANTHER" id="PTHR35617:SF3">
    <property type="entry name" value="CORE-BINDING (CB) DOMAIN-CONTAINING PROTEIN"/>
    <property type="match status" value="1"/>
</dbReference>
<dbReference type="GO" id="GO:0006310">
    <property type="term" value="P:DNA recombination"/>
    <property type="evidence" value="ECO:0007669"/>
    <property type="project" value="UniProtKB-KW"/>
</dbReference>
<sequence length="179" mass="20097">MKEKRRGEERRLMEQQRKYRRDPQEVPASEIASRASTSPPIIHGDFPGSREIIRQTKQELCAASSIVDYIQKTKPLRNKEETLILTHKKPYRPASSQTVSHWIKKKTLGLGGVDTSIFSAHSVRHASTSTAFKAGVSIEVIKNTAGWVPASNTFFSFYNRPLQEPCGNFARAIVDLGTN</sequence>
<keyword evidence="5" id="KW-1185">Reference proteome</keyword>
<dbReference type="PANTHER" id="PTHR35617">
    <property type="entry name" value="PHAGE_INTEGRASE DOMAIN-CONTAINING PROTEIN"/>
    <property type="match status" value="1"/>
</dbReference>
<accession>A0A653DLD8</accession>
<gene>
    <name evidence="4" type="ORF">CALMAC_LOCUS18402</name>
</gene>
<name>A0A653DLD8_CALMS</name>
<dbReference type="InterPro" id="IPR002104">
    <property type="entry name" value="Integrase_catalytic"/>
</dbReference>
<dbReference type="OrthoDB" id="6756251at2759"/>
<feature type="compositionally biased region" description="Basic and acidic residues" evidence="2">
    <location>
        <begin position="1"/>
        <end position="24"/>
    </location>
</feature>
<evidence type="ECO:0000313" key="5">
    <source>
        <dbReference type="Proteomes" id="UP000410492"/>
    </source>
</evidence>
<dbReference type="Gene3D" id="1.10.443.10">
    <property type="entry name" value="Intergrase catalytic core"/>
    <property type="match status" value="1"/>
</dbReference>
<dbReference type="EMBL" id="CAACVG010012782">
    <property type="protein sequence ID" value="VEN60834.1"/>
    <property type="molecule type" value="Genomic_DNA"/>
</dbReference>
<dbReference type="InterPro" id="IPR013762">
    <property type="entry name" value="Integrase-like_cat_sf"/>
</dbReference>
<dbReference type="Pfam" id="PF00589">
    <property type="entry name" value="Phage_integrase"/>
    <property type="match status" value="1"/>
</dbReference>
<feature type="region of interest" description="Disordered" evidence="2">
    <location>
        <begin position="1"/>
        <end position="46"/>
    </location>
</feature>
<evidence type="ECO:0000256" key="2">
    <source>
        <dbReference type="SAM" id="MobiDB-lite"/>
    </source>
</evidence>
<feature type="domain" description="Tyr recombinase" evidence="3">
    <location>
        <begin position="62"/>
        <end position="160"/>
    </location>
</feature>
<evidence type="ECO:0000259" key="3">
    <source>
        <dbReference type="Pfam" id="PF00589"/>
    </source>
</evidence>
<protein>
    <recommendedName>
        <fullName evidence="3">Tyr recombinase domain-containing protein</fullName>
    </recommendedName>
</protein>
<dbReference type="AlphaFoldDB" id="A0A653DLD8"/>
<reference evidence="4 5" key="1">
    <citation type="submission" date="2019-01" db="EMBL/GenBank/DDBJ databases">
        <authorList>
            <person name="Sayadi A."/>
        </authorList>
    </citation>
    <scope>NUCLEOTIDE SEQUENCE [LARGE SCALE GENOMIC DNA]</scope>
</reference>